<dbReference type="SUPFAM" id="SSF47986">
    <property type="entry name" value="DEATH domain"/>
    <property type="match status" value="1"/>
</dbReference>
<evidence type="ECO:0000313" key="4">
    <source>
        <dbReference type="EMBL" id="CAH1778625.1"/>
    </source>
</evidence>
<keyword evidence="2" id="KW-1133">Transmembrane helix</keyword>
<keyword evidence="2" id="KW-0812">Transmembrane</keyword>
<dbReference type="PROSITE" id="PS50017">
    <property type="entry name" value="DEATH_DOMAIN"/>
    <property type="match status" value="1"/>
</dbReference>
<keyword evidence="5" id="KW-1185">Reference proteome</keyword>
<dbReference type="Proteomes" id="UP000749559">
    <property type="component" value="Unassembled WGS sequence"/>
</dbReference>
<organism evidence="4 5">
    <name type="scientific">Owenia fusiformis</name>
    <name type="common">Polychaete worm</name>
    <dbReference type="NCBI Taxonomy" id="6347"/>
    <lineage>
        <taxon>Eukaryota</taxon>
        <taxon>Metazoa</taxon>
        <taxon>Spiralia</taxon>
        <taxon>Lophotrochozoa</taxon>
        <taxon>Annelida</taxon>
        <taxon>Polychaeta</taxon>
        <taxon>Sedentaria</taxon>
        <taxon>Canalipalpata</taxon>
        <taxon>Sabellida</taxon>
        <taxon>Oweniida</taxon>
        <taxon>Oweniidae</taxon>
        <taxon>Owenia</taxon>
    </lineage>
</organism>
<sequence>MNEKDVRVFLIFYHSIGKMIYFDDESINNIVILDPQWLINVFKSIITVPRFDRKNNEEINLDFLTELEERGILKEKYIEPIWKKRFPSIGLERDTFIQIMQKFDLICPLKVSSVNDEQSREFFVPCMLPKFDKKNVSKEPVVCKPIYYTFRFLPNGLFHRLIAKLCFEKIREWPLCDPTFRFLPNGLFHRLIPELCFEKIREWPLCEPNLFFDYARFKAGKFHFFTVWKKDNYIKLNIHMFDKKIKDMSAYPVCIDIREKIEATLDSIIHMYCPSVVYEVAVKCEFEENCLMAVSEKDVVENNGKLCDKHGNFNDLEPYRPWFSNRPPHSFRLLAGIVVVISIFLAVWTQGRVGLLAGIVVIISIFLAVWTQGRVGLTGIVSPSKFGEGTSHMKSRMYGIVNSVDVKQNIQQYLTHDTLDDVLLNIIGEKIGEDFQTLAINLGLRDEIDNIKASDPHVARNWGFQLLKLWQQRTEVLHQKEALAKTLRDIKRVDLAREVEAYTPP</sequence>
<dbReference type="InterPro" id="IPR011029">
    <property type="entry name" value="DEATH-like_dom_sf"/>
</dbReference>
<dbReference type="CDD" id="cd01670">
    <property type="entry name" value="Death"/>
    <property type="match status" value="1"/>
</dbReference>
<dbReference type="OrthoDB" id="5962960at2759"/>
<proteinExistence type="predicted"/>
<dbReference type="Gene3D" id="1.10.533.10">
    <property type="entry name" value="Death Domain, Fas"/>
    <property type="match status" value="1"/>
</dbReference>
<evidence type="ECO:0000256" key="2">
    <source>
        <dbReference type="SAM" id="Phobius"/>
    </source>
</evidence>
<name>A0A8S4NCH8_OWEFU</name>
<dbReference type="InterPro" id="IPR000488">
    <property type="entry name" value="Death_dom"/>
</dbReference>
<dbReference type="AlphaFoldDB" id="A0A8S4NCH8"/>
<dbReference type="Pfam" id="PF16095">
    <property type="entry name" value="COR-A"/>
    <property type="match status" value="1"/>
</dbReference>
<comment type="caution">
    <text evidence="4">The sequence shown here is derived from an EMBL/GenBank/DDBJ whole genome shotgun (WGS) entry which is preliminary data.</text>
</comment>
<keyword evidence="1" id="KW-0677">Repeat</keyword>
<accession>A0A8S4NCH8</accession>
<dbReference type="Pfam" id="PF00531">
    <property type="entry name" value="Death"/>
    <property type="match status" value="1"/>
</dbReference>
<evidence type="ECO:0000259" key="3">
    <source>
        <dbReference type="PROSITE" id="PS50017"/>
    </source>
</evidence>
<dbReference type="GO" id="GO:0007165">
    <property type="term" value="P:signal transduction"/>
    <property type="evidence" value="ECO:0007669"/>
    <property type="project" value="InterPro"/>
</dbReference>
<dbReference type="EMBL" id="CAIIXF020000003">
    <property type="protein sequence ID" value="CAH1778625.1"/>
    <property type="molecule type" value="Genomic_DNA"/>
</dbReference>
<protein>
    <recommendedName>
        <fullName evidence="3">Death domain-containing protein</fullName>
    </recommendedName>
</protein>
<feature type="transmembrane region" description="Helical" evidence="2">
    <location>
        <begin position="353"/>
        <end position="370"/>
    </location>
</feature>
<reference evidence="4" key="1">
    <citation type="submission" date="2022-03" db="EMBL/GenBank/DDBJ databases">
        <authorList>
            <person name="Martin C."/>
        </authorList>
    </citation>
    <scope>NUCLEOTIDE SEQUENCE</scope>
</reference>
<feature type="transmembrane region" description="Helical" evidence="2">
    <location>
        <begin position="330"/>
        <end position="347"/>
    </location>
</feature>
<keyword evidence="2" id="KW-0472">Membrane</keyword>
<gene>
    <name evidence="4" type="ORF">OFUS_LOCUS5518</name>
</gene>
<feature type="domain" description="Death" evidence="3">
    <location>
        <begin position="446"/>
        <end position="503"/>
    </location>
</feature>
<dbReference type="InterPro" id="IPR032171">
    <property type="entry name" value="COR-A"/>
</dbReference>
<evidence type="ECO:0000313" key="5">
    <source>
        <dbReference type="Proteomes" id="UP000749559"/>
    </source>
</evidence>
<evidence type="ECO:0000256" key="1">
    <source>
        <dbReference type="ARBA" id="ARBA00022737"/>
    </source>
</evidence>